<dbReference type="AlphaFoldDB" id="K2G9N6"/>
<name>K2G9N6_9BACT</name>
<sequence>MNELKDFLVIYSSLSDFFKIIESYDINLWTSDKKLLIDFIQNKNPKNWYLIPSLTFLKTLWFVSEKVDRILESEKKREVGLVYEWERKNKK</sequence>
<accession>K2G9N6</accession>
<dbReference type="EMBL" id="AMFJ01000649">
    <property type="protein sequence ID" value="EKE26879.1"/>
    <property type="molecule type" value="Genomic_DNA"/>
</dbReference>
<gene>
    <name evidence="1" type="ORF">ACD_4C00133G0007</name>
</gene>
<comment type="caution">
    <text evidence="1">The sequence shown here is derived from an EMBL/GenBank/DDBJ whole genome shotgun (WGS) entry which is preliminary data.</text>
</comment>
<evidence type="ECO:0000313" key="1">
    <source>
        <dbReference type="EMBL" id="EKE26879.1"/>
    </source>
</evidence>
<reference evidence="1" key="1">
    <citation type="journal article" date="2012" name="Science">
        <title>Fermentation, hydrogen, and sulfur metabolism in multiple uncultivated bacterial phyla.</title>
        <authorList>
            <person name="Wrighton K.C."/>
            <person name="Thomas B.C."/>
            <person name="Sharon I."/>
            <person name="Miller C.S."/>
            <person name="Castelle C.J."/>
            <person name="VerBerkmoes N.C."/>
            <person name="Wilkins M.J."/>
            <person name="Hettich R.L."/>
            <person name="Lipton M.S."/>
            <person name="Williams K.H."/>
            <person name="Long P.E."/>
            <person name="Banfield J.F."/>
        </authorList>
    </citation>
    <scope>NUCLEOTIDE SEQUENCE [LARGE SCALE GENOMIC DNA]</scope>
</reference>
<protein>
    <submittedName>
        <fullName evidence="1">Uncharacterized protein</fullName>
    </submittedName>
</protein>
<proteinExistence type="predicted"/>
<organism evidence="1">
    <name type="scientific">uncultured bacterium</name>
    <name type="common">gcode 4</name>
    <dbReference type="NCBI Taxonomy" id="1234023"/>
    <lineage>
        <taxon>Bacteria</taxon>
        <taxon>environmental samples</taxon>
    </lineage>
</organism>